<proteinExistence type="predicted"/>
<evidence type="ECO:0000313" key="3">
    <source>
        <dbReference type="EMBL" id="VBB09859.1"/>
    </source>
</evidence>
<dbReference type="InterPro" id="IPR001119">
    <property type="entry name" value="SLH_dom"/>
</dbReference>
<dbReference type="EMBL" id="UPPP01000134">
    <property type="protein sequence ID" value="VBB09859.1"/>
    <property type="molecule type" value="Genomic_DNA"/>
</dbReference>
<dbReference type="PROSITE" id="PS51272">
    <property type="entry name" value="SLH"/>
    <property type="match status" value="1"/>
</dbReference>
<dbReference type="InterPro" id="IPR051465">
    <property type="entry name" value="Cell_Envelope_Struct_Comp"/>
</dbReference>
<dbReference type="AlphaFoldDB" id="A0A498REW2"/>
<dbReference type="RefSeq" id="WP_207858484.1">
    <property type="nucleotide sequence ID" value="NZ_UPPP01000134.1"/>
</dbReference>
<sequence>MRKQIALGLIFVFMFTFSGIAFAAETNPFTSVPVSHWAYKAIENLVKAGLIDGYGDGDFRGDKPVSRYEMAVLVAKAMSNVNKADAVNKAALDRLEAEFAGELQNLGVRVANLEKNASSFKWWGDARIRYQANPNNTATDNSLMNETRFQERIRLGLYADIAPNLSVLGRLKAENTNHHKDTWDNNIDDEYGDNHSKMYIDLLGLNWNNGPLSASFGRIPVSIGQGIIWNDNPVDGIYTTYKFDKVVLSAGYGDLGAENWSNYAMDAFLANVVVNVSSKTNITLGHLKTSDNNNTLSLNHDDYHNNTWKAPYKLDQTAYGFSTQLQDNLKLLAEGVRNSASGLPDNAQRNGWWSRLTYGNQDWQKEGTYQIYLDYMKLGNWAVDSTAWGHILNVAGGDGLGNDGEKGWGLGVSYMLAKQTNLDVNYYKLKPYDSNAAGFSDYKDTYNISLNFSF</sequence>
<dbReference type="SUPFAM" id="SSF56935">
    <property type="entry name" value="Porins"/>
    <property type="match status" value="1"/>
</dbReference>
<dbReference type="Pfam" id="PF00395">
    <property type="entry name" value="SLH"/>
    <property type="match status" value="1"/>
</dbReference>
<name>A0A498REW2_9FIRM</name>
<protein>
    <recommendedName>
        <fullName evidence="2">SLH domain-containing protein</fullName>
    </recommendedName>
</protein>
<evidence type="ECO:0000259" key="2">
    <source>
        <dbReference type="PROSITE" id="PS51272"/>
    </source>
</evidence>
<evidence type="ECO:0000256" key="1">
    <source>
        <dbReference type="SAM" id="SignalP"/>
    </source>
</evidence>
<reference evidence="3 4" key="1">
    <citation type="submission" date="2018-06" db="EMBL/GenBank/DDBJ databases">
        <authorList>
            <person name="Strepis N."/>
        </authorList>
    </citation>
    <scope>NUCLEOTIDE SEQUENCE [LARGE SCALE GENOMIC DNA]</scope>
    <source>
        <strain evidence="3">LUCI</strain>
    </source>
</reference>
<gene>
    <name evidence="3" type="ORF">LUCI_5157</name>
</gene>
<dbReference type="Proteomes" id="UP000277811">
    <property type="component" value="Unassembled WGS sequence"/>
</dbReference>
<dbReference type="PANTHER" id="PTHR43308:SF1">
    <property type="entry name" value="OUTER MEMBRANE PROTEIN ALPHA"/>
    <property type="match status" value="1"/>
</dbReference>
<keyword evidence="4" id="KW-1185">Reference proteome</keyword>
<accession>A0A498REW2</accession>
<evidence type="ECO:0000313" key="4">
    <source>
        <dbReference type="Proteomes" id="UP000277811"/>
    </source>
</evidence>
<organism evidence="3 4">
    <name type="scientific">Lucifera butyrica</name>
    <dbReference type="NCBI Taxonomy" id="1351585"/>
    <lineage>
        <taxon>Bacteria</taxon>
        <taxon>Bacillati</taxon>
        <taxon>Bacillota</taxon>
        <taxon>Negativicutes</taxon>
        <taxon>Veillonellales</taxon>
        <taxon>Veillonellaceae</taxon>
        <taxon>Lucifera</taxon>
    </lineage>
</organism>
<dbReference type="PANTHER" id="PTHR43308">
    <property type="entry name" value="OUTER MEMBRANE PROTEIN ALPHA-RELATED"/>
    <property type="match status" value="1"/>
</dbReference>
<feature type="signal peptide" evidence="1">
    <location>
        <begin position="1"/>
        <end position="23"/>
    </location>
</feature>
<keyword evidence="1" id="KW-0732">Signal</keyword>
<feature type="domain" description="SLH" evidence="2">
    <location>
        <begin position="25"/>
        <end position="88"/>
    </location>
</feature>
<feature type="chain" id="PRO_5019825324" description="SLH domain-containing protein" evidence="1">
    <location>
        <begin position="24"/>
        <end position="454"/>
    </location>
</feature>